<keyword evidence="2" id="KW-1185">Reference proteome</keyword>
<dbReference type="AlphaFoldDB" id="A0A7W9YVX1"/>
<evidence type="ECO:0000313" key="2">
    <source>
        <dbReference type="Proteomes" id="UP000535501"/>
    </source>
</evidence>
<dbReference type="Proteomes" id="UP000535501">
    <property type="component" value="Unassembled WGS sequence"/>
</dbReference>
<name>A0A7W9YVX1_9HYPH</name>
<accession>A0A7W9YVX1</accession>
<protein>
    <submittedName>
        <fullName evidence="1">Uncharacterized protein</fullName>
    </submittedName>
</protein>
<organism evidence="1 2">
    <name type="scientific">Pseudorhizobium flavum</name>
    <dbReference type="NCBI Taxonomy" id="1335061"/>
    <lineage>
        <taxon>Bacteria</taxon>
        <taxon>Pseudomonadati</taxon>
        <taxon>Pseudomonadota</taxon>
        <taxon>Alphaproteobacteria</taxon>
        <taxon>Hyphomicrobiales</taxon>
        <taxon>Rhizobiaceae</taxon>
        <taxon>Rhizobium/Agrobacterium group</taxon>
        <taxon>Pseudorhizobium</taxon>
    </lineage>
</organism>
<comment type="caution">
    <text evidence="1">The sequence shown here is derived from an EMBL/GenBank/DDBJ whole genome shotgun (WGS) entry which is preliminary data.</text>
</comment>
<evidence type="ECO:0000313" key="1">
    <source>
        <dbReference type="EMBL" id="MBB6179308.1"/>
    </source>
</evidence>
<reference evidence="1 2" key="1">
    <citation type="submission" date="2020-08" db="EMBL/GenBank/DDBJ databases">
        <title>Genomic Encyclopedia of Type Strains, Phase IV (KMG-IV): sequencing the most valuable type-strain genomes for metagenomic binning, comparative biology and taxonomic classification.</title>
        <authorList>
            <person name="Goeker M."/>
        </authorList>
    </citation>
    <scope>NUCLEOTIDE SEQUENCE [LARGE SCALE GENOMIC DNA]</scope>
    <source>
        <strain evidence="1 2">DSM 102134</strain>
    </source>
</reference>
<sequence>MHTHTFFDATIGGMDGVPEAQWEGYMALVQQLQQLANIGLRGKADETAERRALQRMQVEGCRRHLQEVRNAPYPRKVGRVFWDQNL</sequence>
<proteinExistence type="predicted"/>
<dbReference type="RefSeq" id="WP_139346166.1">
    <property type="nucleotide sequence ID" value="NZ_JACHEJ010000002.1"/>
</dbReference>
<dbReference type="EMBL" id="JACHEJ010000002">
    <property type="protein sequence ID" value="MBB6179308.1"/>
    <property type="molecule type" value="Genomic_DNA"/>
</dbReference>
<gene>
    <name evidence="1" type="ORF">HNQ75_001262</name>
</gene>